<evidence type="ECO:0000256" key="1">
    <source>
        <dbReference type="SAM" id="MobiDB-lite"/>
    </source>
</evidence>
<dbReference type="PANTHER" id="PTHR43471">
    <property type="entry name" value="ABC TRANSPORTER PERMEASE"/>
    <property type="match status" value="1"/>
</dbReference>
<dbReference type="AlphaFoldDB" id="A0A916Y2H3"/>
<feature type="transmembrane region" description="Helical" evidence="2">
    <location>
        <begin position="187"/>
        <end position="210"/>
    </location>
</feature>
<feature type="transmembrane region" description="Helical" evidence="2">
    <location>
        <begin position="51"/>
        <end position="70"/>
    </location>
</feature>
<keyword evidence="2" id="KW-0812">Transmembrane</keyword>
<feature type="compositionally biased region" description="Basic and acidic residues" evidence="1">
    <location>
        <begin position="329"/>
        <end position="342"/>
    </location>
</feature>
<comment type="caution">
    <text evidence="3">The sequence shown here is derived from an EMBL/GenBank/DDBJ whole genome shotgun (WGS) entry which is preliminary data.</text>
</comment>
<keyword evidence="2" id="KW-1133">Transmembrane helix</keyword>
<organism evidence="3 4">
    <name type="scientific">Microbacterium faecale</name>
    <dbReference type="NCBI Taxonomy" id="1804630"/>
    <lineage>
        <taxon>Bacteria</taxon>
        <taxon>Bacillati</taxon>
        <taxon>Actinomycetota</taxon>
        <taxon>Actinomycetes</taxon>
        <taxon>Micrococcales</taxon>
        <taxon>Microbacteriaceae</taxon>
        <taxon>Microbacterium</taxon>
    </lineage>
</organism>
<gene>
    <name evidence="3" type="ORF">GCM10010915_03820</name>
</gene>
<dbReference type="EMBL" id="BMHO01000001">
    <property type="protein sequence ID" value="GGD26990.1"/>
    <property type="molecule type" value="Genomic_DNA"/>
</dbReference>
<accession>A0A916Y2H3</accession>
<keyword evidence="4" id="KW-1185">Reference proteome</keyword>
<feature type="region of interest" description="Disordered" evidence="1">
    <location>
        <begin position="323"/>
        <end position="342"/>
    </location>
</feature>
<evidence type="ECO:0000313" key="4">
    <source>
        <dbReference type="Proteomes" id="UP000633205"/>
    </source>
</evidence>
<proteinExistence type="predicted"/>
<dbReference type="Proteomes" id="UP000633205">
    <property type="component" value="Unassembled WGS sequence"/>
</dbReference>
<evidence type="ECO:0000256" key="2">
    <source>
        <dbReference type="SAM" id="Phobius"/>
    </source>
</evidence>
<sequence length="393" mass="41552">MNVTRIGVLTQLELRQRLRRPGFYVLLGVFFLVVVGITWLGSLIFGGDGSGSSGMISVAIYGVLLMATLVTPTFTGNAINGDRESATLAPVQVTLATTTEILLAKLLAGWAAGIVYLIVALPALLFALLRGLVDPVPAGWFGSDEMGATSPAMLAVAIVVLIVEVGIIAAIGVGLSAIIARPLFSVAATYLVVMLLVIGTVIAFALGTFATRSSTVTLSESPDEVYVADGVLGSLPSCDDAGEPCVEPRPDVSAQCVAVHGTGDVPRYDHVWWLLAANPFVVLADATPTTYNREGYPIDLFGQIKYGVRSAQHAPELVQQDWIDPCDGEPPREGEYYGSDADRETSRELIERSVPSWFVGLGVQVLLAVGLMLWGGARTTTPARRTPPGSRIA</sequence>
<reference evidence="3" key="1">
    <citation type="journal article" date="2014" name="Int. J. Syst. Evol. Microbiol.">
        <title>Complete genome sequence of Corynebacterium casei LMG S-19264T (=DSM 44701T), isolated from a smear-ripened cheese.</title>
        <authorList>
            <consortium name="US DOE Joint Genome Institute (JGI-PGF)"/>
            <person name="Walter F."/>
            <person name="Albersmeier A."/>
            <person name="Kalinowski J."/>
            <person name="Ruckert C."/>
        </authorList>
    </citation>
    <scope>NUCLEOTIDE SEQUENCE</scope>
    <source>
        <strain evidence="3">CGMCC 1.15152</strain>
    </source>
</reference>
<keyword evidence="2" id="KW-0472">Membrane</keyword>
<reference evidence="3" key="2">
    <citation type="submission" date="2020-09" db="EMBL/GenBank/DDBJ databases">
        <authorList>
            <person name="Sun Q."/>
            <person name="Zhou Y."/>
        </authorList>
    </citation>
    <scope>NUCLEOTIDE SEQUENCE</scope>
    <source>
        <strain evidence="3">CGMCC 1.15152</strain>
    </source>
</reference>
<evidence type="ECO:0000313" key="3">
    <source>
        <dbReference type="EMBL" id="GGD26990.1"/>
    </source>
</evidence>
<feature type="transmembrane region" description="Helical" evidence="2">
    <location>
        <begin position="357"/>
        <end position="377"/>
    </location>
</feature>
<protein>
    <submittedName>
        <fullName evidence="3">ABC transporter permease</fullName>
    </submittedName>
</protein>
<dbReference type="RefSeq" id="WP_188710633.1">
    <property type="nucleotide sequence ID" value="NZ_BMHO01000001.1"/>
</dbReference>
<feature type="transmembrane region" description="Helical" evidence="2">
    <location>
        <begin position="21"/>
        <end position="45"/>
    </location>
</feature>
<name>A0A916Y2H3_9MICO</name>
<feature type="transmembrane region" description="Helical" evidence="2">
    <location>
        <begin position="152"/>
        <end position="180"/>
    </location>
</feature>
<feature type="transmembrane region" description="Helical" evidence="2">
    <location>
        <begin position="107"/>
        <end position="132"/>
    </location>
</feature>